<dbReference type="GO" id="GO:0005549">
    <property type="term" value="F:odorant binding"/>
    <property type="evidence" value="ECO:0007669"/>
    <property type="project" value="InterPro"/>
</dbReference>
<keyword evidence="3 9" id="KW-0812">Transmembrane</keyword>
<accession>A0AAW2GEV2</accession>
<keyword evidence="4" id="KW-0552">Olfaction</keyword>
<proteinExistence type="predicted"/>
<dbReference type="AlphaFoldDB" id="A0AAW2GEV2"/>
<keyword evidence="6 9" id="KW-0472">Membrane</keyword>
<protein>
    <submittedName>
        <fullName evidence="10">Uncharacterized protein</fullName>
    </submittedName>
</protein>
<sequence length="317" mass="36845">MKILLSAYQIHRSEMESARKYSNIFMWCWIFTCIYGVLHWCANPLLLEWVSNQIYSINTTFKQRNLPFIGWYPLNTNDIHNYGYLYIMQVMGGIAPAFGIICYDGFYITMLMVICAQFQFINAILMKNNIDKMPETEAMLTLETELKNCVNCHTAIIKFLKMLQAFSSPTMFVQCIETLAVLCLVSFEASTIEIAIDMESILKLWSLFEYFLCSAFELYVFCLFATQLQFLGLQIAHSVYFCEWENFMDFEKGAYLGKQSRRRNIYQLVQIIMMRAQKPIVLTGGPFYVLSLETFRVIMSMSMSTCVMLRTVSGSNK</sequence>
<evidence type="ECO:0000313" key="11">
    <source>
        <dbReference type="Proteomes" id="UP001430953"/>
    </source>
</evidence>
<dbReference type="PANTHER" id="PTHR21137">
    <property type="entry name" value="ODORANT RECEPTOR"/>
    <property type="match status" value="1"/>
</dbReference>
<keyword evidence="8" id="KW-0807">Transducer</keyword>
<name>A0AAW2GEV2_9HYME</name>
<keyword evidence="2" id="KW-0716">Sensory transduction</keyword>
<evidence type="ECO:0000313" key="10">
    <source>
        <dbReference type="EMBL" id="KAL0125369.1"/>
    </source>
</evidence>
<dbReference type="InterPro" id="IPR004117">
    <property type="entry name" value="7tm6_olfct_rcpt"/>
</dbReference>
<comment type="caution">
    <text evidence="10">The sequence shown here is derived from an EMBL/GenBank/DDBJ whole genome shotgun (WGS) entry which is preliminary data.</text>
</comment>
<dbReference type="GO" id="GO:0007165">
    <property type="term" value="P:signal transduction"/>
    <property type="evidence" value="ECO:0007669"/>
    <property type="project" value="UniProtKB-KW"/>
</dbReference>
<evidence type="ECO:0000256" key="8">
    <source>
        <dbReference type="ARBA" id="ARBA00023224"/>
    </source>
</evidence>
<evidence type="ECO:0000256" key="6">
    <source>
        <dbReference type="ARBA" id="ARBA00023136"/>
    </source>
</evidence>
<organism evidence="10 11">
    <name type="scientific">Cardiocondyla obscurior</name>
    <dbReference type="NCBI Taxonomy" id="286306"/>
    <lineage>
        <taxon>Eukaryota</taxon>
        <taxon>Metazoa</taxon>
        <taxon>Ecdysozoa</taxon>
        <taxon>Arthropoda</taxon>
        <taxon>Hexapoda</taxon>
        <taxon>Insecta</taxon>
        <taxon>Pterygota</taxon>
        <taxon>Neoptera</taxon>
        <taxon>Endopterygota</taxon>
        <taxon>Hymenoptera</taxon>
        <taxon>Apocrita</taxon>
        <taxon>Aculeata</taxon>
        <taxon>Formicoidea</taxon>
        <taxon>Formicidae</taxon>
        <taxon>Myrmicinae</taxon>
        <taxon>Cardiocondyla</taxon>
    </lineage>
</organism>
<evidence type="ECO:0000256" key="5">
    <source>
        <dbReference type="ARBA" id="ARBA00022989"/>
    </source>
</evidence>
<evidence type="ECO:0000256" key="1">
    <source>
        <dbReference type="ARBA" id="ARBA00004141"/>
    </source>
</evidence>
<reference evidence="10 11" key="1">
    <citation type="submission" date="2023-03" db="EMBL/GenBank/DDBJ databases">
        <title>High recombination rates correlate with genetic variation in Cardiocondyla obscurior ants.</title>
        <authorList>
            <person name="Errbii M."/>
        </authorList>
    </citation>
    <scope>NUCLEOTIDE SEQUENCE [LARGE SCALE GENOMIC DNA]</scope>
    <source>
        <strain evidence="10">Alpha-2009</strain>
        <tissue evidence="10">Whole body</tissue>
    </source>
</reference>
<dbReference type="GO" id="GO:0005886">
    <property type="term" value="C:plasma membrane"/>
    <property type="evidence" value="ECO:0007669"/>
    <property type="project" value="TreeGrafter"/>
</dbReference>
<evidence type="ECO:0000256" key="2">
    <source>
        <dbReference type="ARBA" id="ARBA00022606"/>
    </source>
</evidence>
<comment type="subcellular location">
    <subcellularLocation>
        <location evidence="1">Membrane</location>
        <topology evidence="1">Multi-pass membrane protein</topology>
    </subcellularLocation>
</comment>
<dbReference type="Proteomes" id="UP001430953">
    <property type="component" value="Unassembled WGS sequence"/>
</dbReference>
<keyword evidence="5 9" id="KW-1133">Transmembrane helix</keyword>
<evidence type="ECO:0000256" key="9">
    <source>
        <dbReference type="SAM" id="Phobius"/>
    </source>
</evidence>
<dbReference type="EMBL" id="JADYXP020000004">
    <property type="protein sequence ID" value="KAL0125369.1"/>
    <property type="molecule type" value="Genomic_DNA"/>
</dbReference>
<dbReference type="Pfam" id="PF02949">
    <property type="entry name" value="7tm_6"/>
    <property type="match status" value="1"/>
</dbReference>
<keyword evidence="11" id="KW-1185">Reference proteome</keyword>
<keyword evidence="7" id="KW-0675">Receptor</keyword>
<evidence type="ECO:0000256" key="7">
    <source>
        <dbReference type="ARBA" id="ARBA00023170"/>
    </source>
</evidence>
<dbReference type="PANTHER" id="PTHR21137:SF42">
    <property type="entry name" value="ODORANT RECEPTOR 83A"/>
    <property type="match status" value="1"/>
</dbReference>
<dbReference type="GO" id="GO:0004984">
    <property type="term" value="F:olfactory receptor activity"/>
    <property type="evidence" value="ECO:0007669"/>
    <property type="project" value="InterPro"/>
</dbReference>
<evidence type="ECO:0000256" key="3">
    <source>
        <dbReference type="ARBA" id="ARBA00022692"/>
    </source>
</evidence>
<feature type="transmembrane region" description="Helical" evidence="9">
    <location>
        <begin position="21"/>
        <end position="40"/>
    </location>
</feature>
<gene>
    <name evidence="10" type="ORF">PUN28_004480</name>
</gene>
<evidence type="ECO:0000256" key="4">
    <source>
        <dbReference type="ARBA" id="ARBA00022725"/>
    </source>
</evidence>